<reference evidence="2 3" key="1">
    <citation type="journal article" date="2015" name="Stand. Genomic Sci.">
        <title>Genomic Encyclopedia of Bacterial and Archaeal Type Strains, Phase III: the genomes of soil and plant-associated and newly described type strains.</title>
        <authorList>
            <person name="Whitman W.B."/>
            <person name="Woyke T."/>
            <person name="Klenk H.P."/>
            <person name="Zhou Y."/>
            <person name="Lilburn T.G."/>
            <person name="Beck B.J."/>
            <person name="De Vos P."/>
            <person name="Vandamme P."/>
            <person name="Eisen J.A."/>
            <person name="Garrity G."/>
            <person name="Hugenholtz P."/>
            <person name="Kyrpides N.C."/>
        </authorList>
    </citation>
    <scope>NUCLEOTIDE SEQUENCE [LARGE SCALE GENOMIC DNA]</scope>
    <source>
        <strain evidence="2 3">CGMCC 1.10115</strain>
    </source>
</reference>
<evidence type="ECO:0000313" key="3">
    <source>
        <dbReference type="Proteomes" id="UP000318667"/>
    </source>
</evidence>
<feature type="domain" description="NodB homology" evidence="1">
    <location>
        <begin position="32"/>
        <end position="277"/>
    </location>
</feature>
<dbReference type="InterPro" id="IPR002509">
    <property type="entry name" value="NODB_dom"/>
</dbReference>
<dbReference type="RefSeq" id="WP_242020862.1">
    <property type="nucleotide sequence ID" value="NZ_CBCSDC010000047.1"/>
</dbReference>
<dbReference type="Pfam" id="PF01522">
    <property type="entry name" value="Polysacc_deac_1"/>
    <property type="match status" value="1"/>
</dbReference>
<dbReference type="SUPFAM" id="SSF88713">
    <property type="entry name" value="Glycoside hydrolase/deacetylase"/>
    <property type="match status" value="1"/>
</dbReference>
<dbReference type="InterPro" id="IPR011330">
    <property type="entry name" value="Glyco_hydro/deAcase_b/a-brl"/>
</dbReference>
<gene>
    <name evidence="2" type="ORF">IQ19_00378</name>
</gene>
<dbReference type="GeneID" id="65401664"/>
<proteinExistence type="predicted"/>
<protein>
    <submittedName>
        <fullName evidence="2">Polysaccharide deacetylase</fullName>
    </submittedName>
</protein>
<dbReference type="AlphaFoldDB" id="A0A562K660"/>
<organism evidence="2 3">
    <name type="scientific">Cytobacillus oceanisediminis</name>
    <dbReference type="NCBI Taxonomy" id="665099"/>
    <lineage>
        <taxon>Bacteria</taxon>
        <taxon>Bacillati</taxon>
        <taxon>Bacillota</taxon>
        <taxon>Bacilli</taxon>
        <taxon>Bacillales</taxon>
        <taxon>Bacillaceae</taxon>
        <taxon>Cytobacillus</taxon>
    </lineage>
</organism>
<dbReference type="InterPro" id="IPR037950">
    <property type="entry name" value="PgdA-like"/>
</dbReference>
<comment type="caution">
    <text evidence="2">The sequence shown here is derived from an EMBL/GenBank/DDBJ whole genome shotgun (WGS) entry which is preliminary data.</text>
</comment>
<keyword evidence="3" id="KW-1185">Reference proteome</keyword>
<dbReference type="Proteomes" id="UP000318667">
    <property type="component" value="Unassembled WGS sequence"/>
</dbReference>
<dbReference type="CDD" id="cd10938">
    <property type="entry name" value="CE4_HpPgdA_like"/>
    <property type="match status" value="1"/>
</dbReference>
<evidence type="ECO:0000313" key="2">
    <source>
        <dbReference type="EMBL" id="TWH90928.1"/>
    </source>
</evidence>
<dbReference type="GO" id="GO:0016810">
    <property type="term" value="F:hydrolase activity, acting on carbon-nitrogen (but not peptide) bonds"/>
    <property type="evidence" value="ECO:0007669"/>
    <property type="project" value="InterPro"/>
</dbReference>
<dbReference type="GO" id="GO:0005975">
    <property type="term" value="P:carbohydrate metabolic process"/>
    <property type="evidence" value="ECO:0007669"/>
    <property type="project" value="InterPro"/>
</dbReference>
<name>A0A562K660_9BACI</name>
<accession>A0A562K660</accession>
<evidence type="ECO:0000259" key="1">
    <source>
        <dbReference type="PROSITE" id="PS51677"/>
    </source>
</evidence>
<dbReference type="EMBL" id="VLKI01000001">
    <property type="protein sequence ID" value="TWH90928.1"/>
    <property type="molecule type" value="Genomic_DNA"/>
</dbReference>
<dbReference type="PROSITE" id="PS51677">
    <property type="entry name" value="NODB"/>
    <property type="match status" value="1"/>
</dbReference>
<sequence>MIWNKRIQTPVMLTFDFDAETLWISRNKDNLKKPGTLSQGVFGANVGVPSILELLRKHEIKSTFFIPGWVAEKYQSLVEQILAEGHEVGHHGYLHEWVDPEDSEKEREIFIKGLTALEKVVGHKPVGFRSPAWETSEHMLDLLIEHDFLYSSNMMDAIDPYRVVKQEKQTDLIEIPVHWMLDDAPFFLFSVTGPARPIFPAQHVMNVWKEEFHAIYKRGQLFNLVCHPQIIGRPSRIDMLDQFIQYIKSYPNIEFATGQEVASFVKEQKRVETQQPL</sequence>
<dbReference type="Gene3D" id="3.20.20.370">
    <property type="entry name" value="Glycoside hydrolase/deacetylase"/>
    <property type="match status" value="1"/>
</dbReference>
<dbReference type="PANTHER" id="PTHR47561:SF1">
    <property type="entry name" value="POLYSACCHARIDE DEACETYLASE FAMILY PROTEIN (AFU_ORTHOLOGUE AFUA_6G05030)"/>
    <property type="match status" value="1"/>
</dbReference>
<dbReference type="PANTHER" id="PTHR47561">
    <property type="entry name" value="POLYSACCHARIDE DEACETYLASE FAMILY PROTEIN (AFU_ORTHOLOGUE AFUA_6G05030)"/>
    <property type="match status" value="1"/>
</dbReference>